<dbReference type="CDD" id="cd05009">
    <property type="entry name" value="SIS_GlmS_GlmD_2"/>
    <property type="match status" value="1"/>
</dbReference>
<sequence>MVKTISPLLQEIMEQPQVIRHLLQTEAGRVSEVAGRIRDRGIEFTFIAARGTSDNAATYAKYVFGSINHLAVALAAPSLFTLYKSPPRLTQALVMGISQSGQSPDIVAVLRQGRRQGALTVAITNEGDSPLARAAEYTLLCRAGEEKSVAATKTYTTQLALLALLSAELNGEESMLKELKSLPSHLEKVLSLDEVIREYSQRYRYAERFVVIGRGYNYATALEIALKLKETSHIVAEPYSAADFWHGPIAMVERDLPVIMIAPRGSTLVEMQRLAKKVGSRGAELMIISDDEKMLELAHLPLKVPVSVPEVFSPLLYVMAGQLLAYHVASIKGYDPAHPRGLRKVTLTR</sequence>
<dbReference type="InterPro" id="IPR001347">
    <property type="entry name" value="SIS_dom"/>
</dbReference>
<organism evidence="3 4">
    <name type="scientific">Candidatus Hakubella thermalkaliphila</name>
    <dbReference type="NCBI Taxonomy" id="2754717"/>
    <lineage>
        <taxon>Bacteria</taxon>
        <taxon>Bacillati</taxon>
        <taxon>Actinomycetota</taxon>
        <taxon>Actinomycetota incertae sedis</taxon>
        <taxon>Candidatus Hakubellales</taxon>
        <taxon>Candidatus Hakubellaceae</taxon>
        <taxon>Candidatus Hakubella</taxon>
    </lineage>
</organism>
<protein>
    <submittedName>
        <fullName evidence="3">Glutamine---fructose-6-phosphate transaminase (Isomerizing)</fullName>
    </submittedName>
</protein>
<keyword evidence="4" id="KW-1185">Reference proteome</keyword>
<dbReference type="GO" id="GO:0097367">
    <property type="term" value="F:carbohydrate derivative binding"/>
    <property type="evidence" value="ECO:0007669"/>
    <property type="project" value="InterPro"/>
</dbReference>
<dbReference type="InterPro" id="IPR046348">
    <property type="entry name" value="SIS_dom_sf"/>
</dbReference>
<dbReference type="AlphaFoldDB" id="A0A6V8P3C7"/>
<feature type="domain" description="SIS" evidence="2">
    <location>
        <begin position="199"/>
        <end position="339"/>
    </location>
</feature>
<dbReference type="CDD" id="cd05008">
    <property type="entry name" value="SIS_GlmS_GlmD_1"/>
    <property type="match status" value="1"/>
</dbReference>
<dbReference type="RefSeq" id="WP_176233083.1">
    <property type="nucleotide sequence ID" value="NZ_BLRY01000010.1"/>
</dbReference>
<evidence type="ECO:0000313" key="4">
    <source>
        <dbReference type="Proteomes" id="UP000591948"/>
    </source>
</evidence>
<comment type="caution">
    <text evidence="3">The sequence shown here is derived from an EMBL/GenBank/DDBJ whole genome shotgun (WGS) entry which is preliminary data.</text>
</comment>
<dbReference type="SUPFAM" id="SSF53697">
    <property type="entry name" value="SIS domain"/>
    <property type="match status" value="1"/>
</dbReference>
<gene>
    <name evidence="3" type="ORF">HKBW3S33_00381</name>
</gene>
<evidence type="ECO:0000256" key="1">
    <source>
        <dbReference type="ARBA" id="ARBA00022737"/>
    </source>
</evidence>
<dbReference type="InterPro" id="IPR035466">
    <property type="entry name" value="GlmS/AgaS_SIS"/>
</dbReference>
<evidence type="ECO:0000313" key="3">
    <source>
        <dbReference type="EMBL" id="GFP26968.1"/>
    </source>
</evidence>
<dbReference type="Proteomes" id="UP000591948">
    <property type="component" value="Unassembled WGS sequence"/>
</dbReference>
<feature type="domain" description="SIS" evidence="2">
    <location>
        <begin position="33"/>
        <end position="175"/>
    </location>
</feature>
<dbReference type="GO" id="GO:1901135">
    <property type="term" value="P:carbohydrate derivative metabolic process"/>
    <property type="evidence" value="ECO:0007669"/>
    <property type="project" value="InterPro"/>
</dbReference>
<dbReference type="EMBL" id="BLRY01000010">
    <property type="protein sequence ID" value="GFP26968.1"/>
    <property type="molecule type" value="Genomic_DNA"/>
</dbReference>
<proteinExistence type="predicted"/>
<dbReference type="PANTHER" id="PTHR10937">
    <property type="entry name" value="GLUCOSAMINE--FRUCTOSE-6-PHOSPHATE AMINOTRANSFERASE, ISOMERIZING"/>
    <property type="match status" value="1"/>
</dbReference>
<keyword evidence="1" id="KW-0677">Repeat</keyword>
<dbReference type="PROSITE" id="PS51464">
    <property type="entry name" value="SIS"/>
    <property type="match status" value="2"/>
</dbReference>
<evidence type="ECO:0000259" key="2">
    <source>
        <dbReference type="PROSITE" id="PS51464"/>
    </source>
</evidence>
<reference evidence="3 4" key="1">
    <citation type="journal article" date="2020" name="Front. Microbiol.">
        <title>Single-cell genomics of novel Actinobacteria with the Wood-Ljungdahl pathway discovered in a serpentinizing system.</title>
        <authorList>
            <person name="Merino N."/>
            <person name="Kawai M."/>
            <person name="Boyd E.S."/>
            <person name="Colman D.R."/>
            <person name="McGlynn S.E."/>
            <person name="Nealson K.H."/>
            <person name="Kurokawa K."/>
            <person name="Hongoh Y."/>
        </authorList>
    </citation>
    <scope>NUCLEOTIDE SEQUENCE [LARGE SCALE GENOMIC DNA]</scope>
    <source>
        <strain evidence="3 4">S33</strain>
    </source>
</reference>
<dbReference type="PANTHER" id="PTHR10937:SF8">
    <property type="entry name" value="AMINOTRANSFERASE-RELATED"/>
    <property type="match status" value="1"/>
</dbReference>
<dbReference type="InterPro" id="IPR035490">
    <property type="entry name" value="GlmS/FrlB_SIS"/>
</dbReference>
<dbReference type="Pfam" id="PF01380">
    <property type="entry name" value="SIS"/>
    <property type="match status" value="2"/>
</dbReference>
<dbReference type="Gene3D" id="3.40.50.10490">
    <property type="entry name" value="Glucose-6-phosphate isomerase like protein, domain 1"/>
    <property type="match status" value="2"/>
</dbReference>
<name>A0A6V8P3C7_9ACTN</name>
<accession>A0A6V8P3C7</accession>